<dbReference type="GO" id="GO:0016020">
    <property type="term" value="C:membrane"/>
    <property type="evidence" value="ECO:0007669"/>
    <property type="project" value="InterPro"/>
</dbReference>
<comment type="caution">
    <text evidence="5">The sequence shown here is derived from an EMBL/GenBank/DDBJ whole genome shotgun (WGS) entry which is preliminary data.</text>
</comment>
<evidence type="ECO:0000256" key="4">
    <source>
        <dbReference type="SAM" id="Phobius"/>
    </source>
</evidence>
<dbReference type="AlphaFoldDB" id="A0A2S8R8Z6"/>
<gene>
    <name evidence="5" type="ORF">B9R14_05535</name>
</gene>
<feature type="region of interest" description="Disordered" evidence="3">
    <location>
        <begin position="503"/>
        <end position="524"/>
    </location>
</feature>
<dbReference type="Proteomes" id="UP000239720">
    <property type="component" value="Unassembled WGS sequence"/>
</dbReference>
<dbReference type="InterPro" id="IPR004995">
    <property type="entry name" value="Spore_Ger"/>
</dbReference>
<dbReference type="PIRSF" id="PIRSF005690">
    <property type="entry name" value="GerBA"/>
    <property type="match status" value="1"/>
</dbReference>
<dbReference type="PANTHER" id="PTHR22550:SF5">
    <property type="entry name" value="LEUCINE ZIPPER PROTEIN 4"/>
    <property type="match status" value="1"/>
</dbReference>
<keyword evidence="4" id="KW-0812">Transmembrane</keyword>
<evidence type="ECO:0000256" key="3">
    <source>
        <dbReference type="SAM" id="MobiDB-lite"/>
    </source>
</evidence>
<dbReference type="PANTHER" id="PTHR22550">
    <property type="entry name" value="SPORE GERMINATION PROTEIN"/>
    <property type="match status" value="1"/>
</dbReference>
<proteinExistence type="inferred from homology"/>
<feature type="transmembrane region" description="Helical" evidence="4">
    <location>
        <begin position="400"/>
        <end position="419"/>
    </location>
</feature>
<dbReference type="RefSeq" id="WP_105367771.1">
    <property type="nucleotide sequence ID" value="NZ_NEMB01000003.1"/>
</dbReference>
<evidence type="ECO:0000256" key="1">
    <source>
        <dbReference type="ARBA" id="ARBA00005278"/>
    </source>
</evidence>
<dbReference type="EMBL" id="NEMB01000003">
    <property type="protein sequence ID" value="PQQ66262.1"/>
    <property type="molecule type" value="Genomic_DNA"/>
</dbReference>
<accession>A0A2S8R8Z6</accession>
<sequence>MKISKKTTVKSKKVNEAGSVISISRDIEENINRLENDFGHDSDLVVHCFKIKRSKGLICANIYIKSLVDRSTINSLSIELGKLKSECRNEKPGTNIDALMSYFSGLRDAKEGFDFEALYTDLLSGNIVFLIDGCEKYLAVAANSDEGRSIETSSAQTIVRGPKDGFTEKINSNIMLIRKRIKSKDLKVEYLSAGSITKTTISLVYIHKIARDEIVQEIRTRLGKIEIDGILESGYIEELIKDDRYSIFPTFLSSEKPDSVAAALLEGRVAILVDGTPYVLTAPALMIEFFQSSEDYYHHYIVSSVLRFLRVIAFLLTLLVPAIYVAVTTFHHEIIPTPLLVNIAAQREGVPFPALLEALMMEITFELLREAGIRMPRAIGPAISIVGALVLGQAAVEAGIISAAMVIVVSITAISSFAIRNYEMSNAIRLLKFIFLLLAGVLGLYGVLMGLIVLVLHLCKIKSITVPYLTPIAPKIKGGNKDTIFRFPLWKMKYRPVGISGTDAARAGGGNPVNSSQKEKPEFR</sequence>
<evidence type="ECO:0000313" key="6">
    <source>
        <dbReference type="Proteomes" id="UP000239720"/>
    </source>
</evidence>
<feature type="transmembrane region" description="Helical" evidence="4">
    <location>
        <begin position="431"/>
        <end position="458"/>
    </location>
</feature>
<organism evidence="5 6">
    <name type="scientific">Acetivibrio saccincola</name>
    <dbReference type="NCBI Taxonomy" id="1677857"/>
    <lineage>
        <taxon>Bacteria</taxon>
        <taxon>Bacillati</taxon>
        <taxon>Bacillota</taxon>
        <taxon>Clostridia</taxon>
        <taxon>Eubacteriales</taxon>
        <taxon>Oscillospiraceae</taxon>
        <taxon>Acetivibrio</taxon>
    </lineage>
</organism>
<dbReference type="Pfam" id="PF03323">
    <property type="entry name" value="GerA"/>
    <property type="match status" value="1"/>
</dbReference>
<comment type="similarity">
    <text evidence="1">Belongs to the GerABKA family.</text>
</comment>
<evidence type="ECO:0000256" key="2">
    <source>
        <dbReference type="ARBA" id="ARBA00023136"/>
    </source>
</evidence>
<keyword evidence="2 4" id="KW-0472">Membrane</keyword>
<protein>
    <submittedName>
        <fullName evidence="5">Spore germination protein</fullName>
    </submittedName>
</protein>
<dbReference type="GO" id="GO:0009847">
    <property type="term" value="P:spore germination"/>
    <property type="evidence" value="ECO:0007669"/>
    <property type="project" value="InterPro"/>
</dbReference>
<feature type="transmembrane region" description="Helical" evidence="4">
    <location>
        <begin position="308"/>
        <end position="330"/>
    </location>
</feature>
<keyword evidence="4" id="KW-1133">Transmembrane helix</keyword>
<name>A0A2S8R8Z6_9FIRM</name>
<reference evidence="5 6" key="1">
    <citation type="journal article" date="2018" name="Syst. Appl. Microbiol.">
        <title>Characterization and high-quality draft genome sequence of Herbivorax saccincola A7, an anaerobic, alkaliphilic, thermophilic, cellulolytic, and xylanolytic bacterium.</title>
        <authorList>
            <person name="Aikawa S."/>
            <person name="Baramee S."/>
            <person name="Sermsathanaswadi J."/>
            <person name="Thianheng P."/>
            <person name="Tachaapaikoon C."/>
            <person name="Shikata A."/>
            <person name="Waeonukul R."/>
            <person name="Pason P."/>
            <person name="Ratanakhanokchai K."/>
            <person name="Kosugi A."/>
        </authorList>
    </citation>
    <scope>NUCLEOTIDE SEQUENCE [LARGE SCALE GENOMIC DNA]</scope>
    <source>
        <strain evidence="5 6">A7</strain>
    </source>
</reference>
<evidence type="ECO:0000313" key="5">
    <source>
        <dbReference type="EMBL" id="PQQ66262.1"/>
    </source>
</evidence>
<dbReference type="InterPro" id="IPR050768">
    <property type="entry name" value="UPF0353/GerABKA_families"/>
</dbReference>
<dbReference type="OrthoDB" id="9772630at2"/>